<dbReference type="Gene3D" id="3.40.50.1820">
    <property type="entry name" value="alpha/beta hydrolase"/>
    <property type="match status" value="1"/>
</dbReference>
<comment type="caution">
    <text evidence="4">The sequence shown here is derived from an EMBL/GenBank/DDBJ whole genome shotgun (WGS) entry which is preliminary data.</text>
</comment>
<evidence type="ECO:0000256" key="2">
    <source>
        <dbReference type="ARBA" id="ARBA00022801"/>
    </source>
</evidence>
<gene>
    <name evidence="4" type="ORF">OYC64_016811</name>
</gene>
<dbReference type="PANTHER" id="PTHR43798">
    <property type="entry name" value="MONOACYLGLYCEROL LIPASE"/>
    <property type="match status" value="1"/>
</dbReference>
<sequence length="309" mass="34778">MAAKVSELCVPVPWGEIRGRVWGPEHGRPVLCLHGWADNCGAFKTLIPLLPKEFRYIAVDLVGHGLSSHRPPGHFYSLPEYVTDVLRVTDALQLRKFSVIGHSMGGDVAGMFSALYPEMVDALVLLDNYGILPTDSKEICKVARQGMDQILQFEKKTEEEKRRVYTYEKAVERLLAANPTLSERSVHILLERGLVQVEGGFAFSRDLRVNFKNIVRISLEQSLEIQSRIQASVLAVLTDKGFDKILSEPAQRKFTSALLEGLKNRNHTVVWVPGDHHVHLNNPEVIAPFVSDFLRTKVLSQSINRQHKL</sequence>
<protein>
    <recommendedName>
        <fullName evidence="3">AB hydrolase-1 domain-containing protein</fullName>
    </recommendedName>
</protein>
<organism evidence="4 5">
    <name type="scientific">Pagothenia borchgrevinki</name>
    <name type="common">Bald rockcod</name>
    <name type="synonym">Trematomus borchgrevinki</name>
    <dbReference type="NCBI Taxonomy" id="8213"/>
    <lineage>
        <taxon>Eukaryota</taxon>
        <taxon>Metazoa</taxon>
        <taxon>Chordata</taxon>
        <taxon>Craniata</taxon>
        <taxon>Vertebrata</taxon>
        <taxon>Euteleostomi</taxon>
        <taxon>Actinopterygii</taxon>
        <taxon>Neopterygii</taxon>
        <taxon>Teleostei</taxon>
        <taxon>Neoteleostei</taxon>
        <taxon>Acanthomorphata</taxon>
        <taxon>Eupercaria</taxon>
        <taxon>Perciformes</taxon>
        <taxon>Notothenioidei</taxon>
        <taxon>Nototheniidae</taxon>
        <taxon>Pagothenia</taxon>
    </lineage>
</organism>
<evidence type="ECO:0000259" key="3">
    <source>
        <dbReference type="Pfam" id="PF00561"/>
    </source>
</evidence>
<dbReference type="InterPro" id="IPR050266">
    <property type="entry name" value="AB_hydrolase_sf"/>
</dbReference>
<dbReference type="InterPro" id="IPR000073">
    <property type="entry name" value="AB_hydrolase_1"/>
</dbReference>
<evidence type="ECO:0000313" key="5">
    <source>
        <dbReference type="Proteomes" id="UP001619887"/>
    </source>
</evidence>
<comment type="similarity">
    <text evidence="1">Belongs to the AB hydrolase superfamily.</text>
</comment>
<dbReference type="InterPro" id="IPR029058">
    <property type="entry name" value="AB_hydrolase_fold"/>
</dbReference>
<dbReference type="AlphaFoldDB" id="A0ABD2HKZ7"/>
<evidence type="ECO:0000256" key="1">
    <source>
        <dbReference type="ARBA" id="ARBA00008645"/>
    </source>
</evidence>
<proteinExistence type="inferred from homology"/>
<dbReference type="PRINTS" id="PR00111">
    <property type="entry name" value="ABHYDROLASE"/>
</dbReference>
<dbReference type="GO" id="GO:0016787">
    <property type="term" value="F:hydrolase activity"/>
    <property type="evidence" value="ECO:0007669"/>
    <property type="project" value="UniProtKB-KW"/>
</dbReference>
<evidence type="ECO:0000313" key="4">
    <source>
        <dbReference type="EMBL" id="KAL3066936.1"/>
    </source>
</evidence>
<keyword evidence="2" id="KW-0378">Hydrolase</keyword>
<dbReference type="SUPFAM" id="SSF53474">
    <property type="entry name" value="alpha/beta-Hydrolases"/>
    <property type="match status" value="1"/>
</dbReference>
<dbReference type="EMBL" id="JBIYXZ010002068">
    <property type="protein sequence ID" value="KAL3066936.1"/>
    <property type="molecule type" value="Genomic_DNA"/>
</dbReference>
<reference evidence="4 5" key="1">
    <citation type="journal article" date="2022" name="G3 (Bethesda)">
        <title>Evaluating Illumina-, Nanopore-, and PacBio-based genome assembly strategies with the bald notothen, Trematomus borchgrevinki.</title>
        <authorList>
            <person name="Rayamajhi N."/>
            <person name="Cheng C.C."/>
            <person name="Catchen J.M."/>
        </authorList>
    </citation>
    <scope>NUCLEOTIDE SEQUENCE [LARGE SCALE GENOMIC DNA]</scope>
    <source>
        <strain evidence="4">AGRC-2024</strain>
    </source>
</reference>
<dbReference type="PANTHER" id="PTHR43798:SF14">
    <property type="entry name" value="SERINE HYDROLASE-LIKE PROTEIN DDB_G0286239"/>
    <property type="match status" value="1"/>
</dbReference>
<accession>A0ABD2HKZ7</accession>
<dbReference type="Pfam" id="PF00561">
    <property type="entry name" value="Abhydrolase_1"/>
    <property type="match status" value="1"/>
</dbReference>
<dbReference type="Proteomes" id="UP001619887">
    <property type="component" value="Unassembled WGS sequence"/>
</dbReference>
<name>A0ABD2HKZ7_PAGBO</name>
<keyword evidence="5" id="KW-1185">Reference proteome</keyword>
<feature type="domain" description="AB hydrolase-1" evidence="3">
    <location>
        <begin position="29"/>
        <end position="133"/>
    </location>
</feature>
<reference evidence="4 5" key="2">
    <citation type="journal article" date="2024" name="G3 (Bethesda)">
        <title>The genome of the cryopelagic Antarctic bald notothen, Trematomus borchgrevinki.</title>
        <authorList>
            <person name="Rayamajhi N."/>
            <person name="Rivera-Colon A.G."/>
            <person name="Minhas B.F."/>
            <person name="Cheng C.C."/>
            <person name="Catchen J.M."/>
        </authorList>
    </citation>
    <scope>NUCLEOTIDE SEQUENCE [LARGE SCALE GENOMIC DNA]</scope>
    <source>
        <strain evidence="4">AGRC-2024</strain>
    </source>
</reference>